<dbReference type="AlphaFoldDB" id="G0WV97"/>
<dbReference type="InterPro" id="IPR046309">
    <property type="entry name" value="DUF6424"/>
</dbReference>
<proteinExistence type="predicted"/>
<dbReference type="EMBL" id="HM756254">
    <property type="protein sequence ID" value="AEG64694.1"/>
    <property type="molecule type" value="Genomic_DNA"/>
</dbReference>
<name>G0WV97_STRVR</name>
<protein>
    <submittedName>
        <fullName evidence="2">Uncharacterized protein</fullName>
    </submittedName>
</protein>
<organism evidence="2">
    <name type="scientific">Streptomyces viridochromogenes</name>
    <dbReference type="NCBI Taxonomy" id="1938"/>
    <lineage>
        <taxon>Bacteria</taxon>
        <taxon>Bacillati</taxon>
        <taxon>Actinomycetota</taxon>
        <taxon>Actinomycetes</taxon>
        <taxon>Kitasatosporales</taxon>
        <taxon>Streptomycetaceae</taxon>
        <taxon>Streptomyces</taxon>
    </lineage>
</organism>
<evidence type="ECO:0000256" key="1">
    <source>
        <dbReference type="SAM" id="MobiDB-lite"/>
    </source>
</evidence>
<accession>G0WV97</accession>
<reference evidence="2" key="1">
    <citation type="submission" date="2010-07" db="EMBL/GenBank/DDBJ databases">
        <authorList>
            <person name="Yin X.H."/>
        </authorList>
    </citation>
    <scope>NUCLEOTIDE SEQUENCE</scope>
    <source>
        <strain evidence="2">ATCC 29814</strain>
    </source>
</reference>
<feature type="region of interest" description="Disordered" evidence="1">
    <location>
        <begin position="36"/>
        <end position="66"/>
    </location>
</feature>
<sequence>MSSIEITSVRRLRRLRRSGALLMSVRLFAGRVQRGRVDAAASSPDDGRRAGRRPEMTDVLTRPAGRTEFELGKNRKENHPWEIRVVKHPDRSESAHFRAAKKTAKKILAELAAEDADLPYGPGPWEMHHGGSLWVKAEEGGGGWRMYRARVGIEWSAQFCADPVKVDRLRREAGRLIEAFPLTLPALDGLGYKRARDLLDTPITDADGVEAWTDSLFNSCVPLSSPDHSGVLPKAAGEHHYPWPIKAADYFRYDDFELWVTLPDGTNAGVTPVNRRGSGNGELRIVHARHGTPAGEAVAEAQRRHMMAVVPPDSPIALAAFEQQIPRGATTASVPLRTRRRTPS</sequence>
<evidence type="ECO:0000313" key="2">
    <source>
        <dbReference type="EMBL" id="AEG64694.1"/>
    </source>
</evidence>
<feature type="compositionally biased region" description="Basic and acidic residues" evidence="1">
    <location>
        <begin position="45"/>
        <end position="56"/>
    </location>
</feature>
<reference evidence="2" key="2">
    <citation type="journal article" date="2011" name="Gene">
        <title>Molecular cloning and identification of the laspartomycin biosynthetic gene cluster from Streptomyces viridochromogenes.</title>
        <authorList>
            <person name="Wang Y."/>
            <person name="Chen Y."/>
            <person name="Shen Q."/>
            <person name="Yin X."/>
        </authorList>
    </citation>
    <scope>NUCLEOTIDE SEQUENCE</scope>
    <source>
        <strain evidence="2">ATCC 29814</strain>
    </source>
</reference>
<dbReference type="Pfam" id="PF19988">
    <property type="entry name" value="DUF6424"/>
    <property type="match status" value="1"/>
</dbReference>